<dbReference type="GeneID" id="20243582"/>
<protein>
    <submittedName>
        <fullName evidence="2">Uncharacterized protein</fullName>
    </submittedName>
</protein>
<keyword evidence="3" id="KW-1185">Reference proteome</keyword>
<proteinExistence type="predicted"/>
<dbReference type="EMBL" id="KB203318">
    <property type="protein sequence ID" value="ESO85142.1"/>
    <property type="molecule type" value="Genomic_DNA"/>
</dbReference>
<sequence length="393" mass="44304">MPNFYQGTGLQFELSTNNDKDIEGDGLLWTCKMILPSVESLPAAIRFFFNGVKLCSLYLRKARFCEKTESSNKSVDCFCSNESNTTFYLNITLGHHHTGNWSCGDINNDGAVSSAIYLTVKNRQPFIGKPQIIISPNGGHTPTGTESSTWRVESTSTTAPTLSSTQVTQSPVPPSPSYNYYIYTGVIIGGVLCLAILGIVIIVVIRKRKVEIIENDLYLGSDNYFVQENSLPKETKKPNTTAWINKAKPYFVDQIGDTLQGDLDMNNFTITNLKSPENDNDAVHKKYLREQINSIEVNKNHLEDKISNVKRFFKIQLNNKNFVNDTKLQQEVKRLISFIQKELVNVANKTELQNLISLISKLEDKIAKQKLDIDNIPDENEDTFQQELNALET</sequence>
<evidence type="ECO:0000313" key="2">
    <source>
        <dbReference type="EMBL" id="ESO85142.1"/>
    </source>
</evidence>
<keyword evidence="1" id="KW-0812">Transmembrane</keyword>
<name>V3ZLH8_LOTGI</name>
<evidence type="ECO:0000313" key="3">
    <source>
        <dbReference type="Proteomes" id="UP000030746"/>
    </source>
</evidence>
<organism evidence="2 3">
    <name type="scientific">Lottia gigantea</name>
    <name type="common">Giant owl limpet</name>
    <dbReference type="NCBI Taxonomy" id="225164"/>
    <lineage>
        <taxon>Eukaryota</taxon>
        <taxon>Metazoa</taxon>
        <taxon>Spiralia</taxon>
        <taxon>Lophotrochozoa</taxon>
        <taxon>Mollusca</taxon>
        <taxon>Gastropoda</taxon>
        <taxon>Patellogastropoda</taxon>
        <taxon>Lottioidea</taxon>
        <taxon>Lottiidae</taxon>
        <taxon>Lottia</taxon>
    </lineage>
</organism>
<dbReference type="KEGG" id="lgi:LOTGIDRAFT_176077"/>
<reference evidence="2 3" key="1">
    <citation type="journal article" date="2013" name="Nature">
        <title>Insights into bilaterian evolution from three spiralian genomes.</title>
        <authorList>
            <person name="Simakov O."/>
            <person name="Marletaz F."/>
            <person name="Cho S.J."/>
            <person name="Edsinger-Gonzales E."/>
            <person name="Havlak P."/>
            <person name="Hellsten U."/>
            <person name="Kuo D.H."/>
            <person name="Larsson T."/>
            <person name="Lv J."/>
            <person name="Arendt D."/>
            <person name="Savage R."/>
            <person name="Osoegawa K."/>
            <person name="de Jong P."/>
            <person name="Grimwood J."/>
            <person name="Chapman J.A."/>
            <person name="Shapiro H."/>
            <person name="Aerts A."/>
            <person name="Otillar R.P."/>
            <person name="Terry A.Y."/>
            <person name="Boore J.L."/>
            <person name="Grigoriev I.V."/>
            <person name="Lindberg D.R."/>
            <person name="Seaver E.C."/>
            <person name="Weisblat D.A."/>
            <person name="Putnam N.H."/>
            <person name="Rokhsar D.S."/>
        </authorList>
    </citation>
    <scope>NUCLEOTIDE SEQUENCE [LARGE SCALE GENOMIC DNA]</scope>
</reference>
<feature type="transmembrane region" description="Helical" evidence="1">
    <location>
        <begin position="180"/>
        <end position="205"/>
    </location>
</feature>
<dbReference type="CTD" id="20243582"/>
<dbReference type="AlphaFoldDB" id="V3ZLH8"/>
<keyword evidence="1" id="KW-1133">Transmembrane helix</keyword>
<accession>V3ZLH8</accession>
<evidence type="ECO:0000256" key="1">
    <source>
        <dbReference type="SAM" id="Phobius"/>
    </source>
</evidence>
<dbReference type="Proteomes" id="UP000030746">
    <property type="component" value="Unassembled WGS sequence"/>
</dbReference>
<keyword evidence="1" id="KW-0472">Membrane</keyword>
<dbReference type="HOGENOM" id="CLU_702636_0_0_1"/>
<dbReference type="RefSeq" id="XP_009064171.1">
    <property type="nucleotide sequence ID" value="XM_009065923.1"/>
</dbReference>
<gene>
    <name evidence="2" type="ORF">LOTGIDRAFT_176077</name>
</gene>